<comment type="caution">
    <text evidence="1">The sequence shown here is derived from an EMBL/GenBank/DDBJ whole genome shotgun (WGS) entry which is preliminary data.</text>
</comment>
<evidence type="ECO:0000313" key="1">
    <source>
        <dbReference type="EMBL" id="GAF94079.1"/>
    </source>
</evidence>
<dbReference type="PANTHER" id="PTHR31118">
    <property type="entry name" value="CYCLASE-LIKE PROTEIN 2"/>
    <property type="match status" value="1"/>
</dbReference>
<dbReference type="GO" id="GO:0019441">
    <property type="term" value="P:L-tryptophan catabolic process to kynurenine"/>
    <property type="evidence" value="ECO:0007669"/>
    <property type="project" value="InterPro"/>
</dbReference>
<accession>X0TLG2</accession>
<feature type="non-terminal residue" evidence="1">
    <location>
        <position position="72"/>
    </location>
</feature>
<name>X0TLG2_9ZZZZ</name>
<dbReference type="Pfam" id="PF04199">
    <property type="entry name" value="Cyclase"/>
    <property type="match status" value="1"/>
</dbReference>
<dbReference type="SUPFAM" id="SSF102198">
    <property type="entry name" value="Putative cyclase"/>
    <property type="match status" value="1"/>
</dbReference>
<proteinExistence type="predicted"/>
<reference evidence="1" key="1">
    <citation type="journal article" date="2014" name="Front. Microbiol.">
        <title>High frequency of phylogenetically diverse reductive dehalogenase-homologous genes in deep subseafloor sedimentary metagenomes.</title>
        <authorList>
            <person name="Kawai M."/>
            <person name="Futagami T."/>
            <person name="Toyoda A."/>
            <person name="Takaki Y."/>
            <person name="Nishi S."/>
            <person name="Hori S."/>
            <person name="Arai W."/>
            <person name="Tsubouchi T."/>
            <person name="Morono Y."/>
            <person name="Uchiyama I."/>
            <person name="Ito T."/>
            <person name="Fujiyama A."/>
            <person name="Inagaki F."/>
            <person name="Takami H."/>
        </authorList>
    </citation>
    <scope>NUCLEOTIDE SEQUENCE</scope>
    <source>
        <strain evidence="1">Expedition CK06-06</strain>
    </source>
</reference>
<protein>
    <recommendedName>
        <fullName evidence="2">Cyclase family protein</fullName>
    </recommendedName>
</protein>
<dbReference type="GO" id="GO:0004061">
    <property type="term" value="F:arylformamidase activity"/>
    <property type="evidence" value="ECO:0007669"/>
    <property type="project" value="InterPro"/>
</dbReference>
<dbReference type="InterPro" id="IPR007325">
    <property type="entry name" value="KFase/CYL"/>
</dbReference>
<dbReference type="AlphaFoldDB" id="X0TLG2"/>
<gene>
    <name evidence="1" type="ORF">S01H1_23036</name>
</gene>
<sequence length="72" mass="8288">MFIQLSYKIDVETPAYGGKQGFLLTPLSSIEKGDSANTSKWEFPNHLGTHIDFPYHFFQNGQTVEDFPTDFW</sequence>
<dbReference type="InterPro" id="IPR037175">
    <property type="entry name" value="KFase_sf"/>
</dbReference>
<organism evidence="1">
    <name type="scientific">marine sediment metagenome</name>
    <dbReference type="NCBI Taxonomy" id="412755"/>
    <lineage>
        <taxon>unclassified sequences</taxon>
        <taxon>metagenomes</taxon>
        <taxon>ecological metagenomes</taxon>
    </lineage>
</organism>
<dbReference type="Gene3D" id="3.50.30.50">
    <property type="entry name" value="Putative cyclase"/>
    <property type="match status" value="1"/>
</dbReference>
<dbReference type="EMBL" id="BARS01013167">
    <property type="protein sequence ID" value="GAF94079.1"/>
    <property type="molecule type" value="Genomic_DNA"/>
</dbReference>
<evidence type="ECO:0008006" key="2">
    <source>
        <dbReference type="Google" id="ProtNLM"/>
    </source>
</evidence>
<dbReference type="PANTHER" id="PTHR31118:SF32">
    <property type="entry name" value="KYNURENINE FORMAMIDASE"/>
    <property type="match status" value="1"/>
</dbReference>